<evidence type="ECO:0000313" key="16">
    <source>
        <dbReference type="EMBL" id="MDN0076879.1"/>
    </source>
</evidence>
<dbReference type="PRINTS" id="PR00344">
    <property type="entry name" value="BCTRLSENSOR"/>
</dbReference>
<evidence type="ECO:0000259" key="15">
    <source>
        <dbReference type="PROSITE" id="PS50109"/>
    </source>
</evidence>
<evidence type="ECO:0000256" key="8">
    <source>
        <dbReference type="ARBA" id="ARBA00022741"/>
    </source>
</evidence>
<dbReference type="EC" id="2.7.13.3" evidence="3"/>
<dbReference type="GO" id="GO:0005524">
    <property type="term" value="F:ATP binding"/>
    <property type="evidence" value="ECO:0007669"/>
    <property type="project" value="UniProtKB-KW"/>
</dbReference>
<dbReference type="SMART" id="SM00387">
    <property type="entry name" value="HATPase_c"/>
    <property type="match status" value="1"/>
</dbReference>
<evidence type="ECO:0000256" key="6">
    <source>
        <dbReference type="ARBA" id="ARBA00022679"/>
    </source>
</evidence>
<dbReference type="PANTHER" id="PTHR43065:SF46">
    <property type="entry name" value="C4-DICARBOXYLATE TRANSPORT SENSOR PROTEIN DCTB"/>
    <property type="match status" value="1"/>
</dbReference>
<keyword evidence="5" id="KW-0597">Phosphoprotein</keyword>
<gene>
    <name evidence="16" type="ORF">QU481_18705</name>
</gene>
<evidence type="ECO:0000256" key="12">
    <source>
        <dbReference type="ARBA" id="ARBA00023012"/>
    </source>
</evidence>
<evidence type="ECO:0000256" key="1">
    <source>
        <dbReference type="ARBA" id="ARBA00000085"/>
    </source>
</evidence>
<evidence type="ECO:0000256" key="13">
    <source>
        <dbReference type="SAM" id="Coils"/>
    </source>
</evidence>
<keyword evidence="14" id="KW-0472">Membrane</keyword>
<dbReference type="InterPro" id="IPR029151">
    <property type="entry name" value="Sensor-like_sf"/>
</dbReference>
<feature type="domain" description="Histidine kinase" evidence="15">
    <location>
        <begin position="406"/>
        <end position="619"/>
    </location>
</feature>
<dbReference type="InterPro" id="IPR017055">
    <property type="entry name" value="Sig_transdc_His_kinase_DctB"/>
</dbReference>
<keyword evidence="11 14" id="KW-1133">Transmembrane helix</keyword>
<evidence type="ECO:0000256" key="7">
    <source>
        <dbReference type="ARBA" id="ARBA00022692"/>
    </source>
</evidence>
<keyword evidence="7 14" id="KW-0812">Transmembrane</keyword>
<keyword evidence="6" id="KW-0808">Transferase</keyword>
<evidence type="ECO:0000256" key="10">
    <source>
        <dbReference type="ARBA" id="ARBA00022840"/>
    </source>
</evidence>
<evidence type="ECO:0000313" key="17">
    <source>
        <dbReference type="Proteomes" id="UP001168540"/>
    </source>
</evidence>
<evidence type="ECO:0000256" key="14">
    <source>
        <dbReference type="SAM" id="Phobius"/>
    </source>
</evidence>
<dbReference type="InterPro" id="IPR003594">
    <property type="entry name" value="HATPase_dom"/>
</dbReference>
<dbReference type="Proteomes" id="UP001168540">
    <property type="component" value="Unassembled WGS sequence"/>
</dbReference>
<evidence type="ECO:0000256" key="4">
    <source>
        <dbReference type="ARBA" id="ARBA00022475"/>
    </source>
</evidence>
<dbReference type="Gene3D" id="1.10.287.130">
    <property type="match status" value="1"/>
</dbReference>
<keyword evidence="13" id="KW-0175">Coiled coil</keyword>
<sequence>MTRSRRRQLRIFLTVLLSLLLVTAAGIGAFRASVSDALDVMQRRAGQRLDLYSTSLESEIARYAQLPGILGLAQPVDALIHDPNNPQRQQEANRYLERLAERTGASAIYIQDWLGEVVATSNWQRSDSYLGENDAYRPYFQDAAAGGAGRFFGVGTSRSEPGYYLSDGLYDGPRLLGVAVVKISLARVEKAWAESKSLVLVTDQNGVVILSSEPRWKFTAAEPLDAAVRAEFDRTRQYNRLPLPPLGLKTLRRLDSDVQVVLLPKASTSLPSSDPYPRHFLAKSRALAQSDWRVTELLSLDAVYELAYSRAALAGVLTALAIVALLWWSERRRHVRDKLAAREALQRAYNELERKVEDRTADLSSTNLRLQAEVAERARAEQHLRQTQDELVQAGKLAVIGQLSTGVAHELNQPLAAVRTLSGNAIRFLERGDLATASANLSTINELVEKMGSITSALRSFARKSTSSVGVTQLQRAIDNALFLVDQRLKKTRTQVLRPTMPETLAVRCDPNRFEQVLVNLLTNALDELENYPAPRIEITCRRDGAQVVLSVRDNGPGLADSVRAHLFEPFFTTKPAGIGLGLGLTLSAGIVAEAGGALMGDNHPEGGAQFTLTLPAVSEEEQHD</sequence>
<reference evidence="16" key="1">
    <citation type="submission" date="2023-06" db="EMBL/GenBank/DDBJ databases">
        <authorList>
            <person name="Zhang S."/>
        </authorList>
    </citation>
    <scope>NUCLEOTIDE SEQUENCE</scope>
    <source>
        <strain evidence="16">SG2303</strain>
    </source>
</reference>
<evidence type="ECO:0000256" key="5">
    <source>
        <dbReference type="ARBA" id="ARBA00022553"/>
    </source>
</evidence>
<keyword evidence="8" id="KW-0547">Nucleotide-binding</keyword>
<dbReference type="PROSITE" id="PS50109">
    <property type="entry name" value="HIS_KIN"/>
    <property type="match status" value="1"/>
</dbReference>
<keyword evidence="12" id="KW-0902">Two-component regulatory system</keyword>
<dbReference type="Gene3D" id="3.30.450.20">
    <property type="entry name" value="PAS domain"/>
    <property type="match status" value="2"/>
</dbReference>
<accession>A0ABT7XSW8</accession>
<evidence type="ECO:0000256" key="2">
    <source>
        <dbReference type="ARBA" id="ARBA00004651"/>
    </source>
</evidence>
<keyword evidence="4" id="KW-1003">Cell membrane</keyword>
<feature type="transmembrane region" description="Helical" evidence="14">
    <location>
        <begin position="307"/>
        <end position="328"/>
    </location>
</feature>
<dbReference type="Pfam" id="PF02518">
    <property type="entry name" value="HATPase_c"/>
    <property type="match status" value="1"/>
</dbReference>
<keyword evidence="10 16" id="KW-0067">ATP-binding</keyword>
<dbReference type="SUPFAM" id="SSF103190">
    <property type="entry name" value="Sensory domain-like"/>
    <property type="match status" value="1"/>
</dbReference>
<organism evidence="16 17">
    <name type="scientific">Crenobacter oryzisoli</name>
    <dbReference type="NCBI Taxonomy" id="3056844"/>
    <lineage>
        <taxon>Bacteria</taxon>
        <taxon>Pseudomonadati</taxon>
        <taxon>Pseudomonadota</taxon>
        <taxon>Betaproteobacteria</taxon>
        <taxon>Neisseriales</taxon>
        <taxon>Neisseriaceae</taxon>
        <taxon>Crenobacter</taxon>
    </lineage>
</organism>
<dbReference type="RefSeq" id="WP_289831515.1">
    <property type="nucleotide sequence ID" value="NZ_JAUEDK010000045.1"/>
</dbReference>
<dbReference type="EMBL" id="JAUEDK010000045">
    <property type="protein sequence ID" value="MDN0076879.1"/>
    <property type="molecule type" value="Genomic_DNA"/>
</dbReference>
<evidence type="ECO:0000256" key="9">
    <source>
        <dbReference type="ARBA" id="ARBA00022777"/>
    </source>
</evidence>
<dbReference type="Gene3D" id="3.30.565.10">
    <property type="entry name" value="Histidine kinase-like ATPase, C-terminal domain"/>
    <property type="match status" value="1"/>
</dbReference>
<dbReference type="SMART" id="SM00388">
    <property type="entry name" value="HisKA"/>
    <property type="match status" value="1"/>
</dbReference>
<keyword evidence="17" id="KW-1185">Reference proteome</keyword>
<dbReference type="InterPro" id="IPR005467">
    <property type="entry name" value="His_kinase_dom"/>
</dbReference>
<name>A0ABT7XSW8_9NEIS</name>
<evidence type="ECO:0000256" key="3">
    <source>
        <dbReference type="ARBA" id="ARBA00012438"/>
    </source>
</evidence>
<feature type="coiled-coil region" evidence="13">
    <location>
        <begin position="335"/>
        <end position="390"/>
    </location>
</feature>
<dbReference type="SUPFAM" id="SSF47384">
    <property type="entry name" value="Homodimeric domain of signal transducing histidine kinase"/>
    <property type="match status" value="1"/>
</dbReference>
<comment type="caution">
    <text evidence="16">The sequence shown here is derived from an EMBL/GenBank/DDBJ whole genome shotgun (WGS) entry which is preliminary data.</text>
</comment>
<dbReference type="PIRSF" id="PIRSF036431">
    <property type="entry name" value="STHK_DctB"/>
    <property type="match status" value="1"/>
</dbReference>
<proteinExistence type="predicted"/>
<dbReference type="InterPro" id="IPR036890">
    <property type="entry name" value="HATPase_C_sf"/>
</dbReference>
<dbReference type="InterPro" id="IPR003661">
    <property type="entry name" value="HisK_dim/P_dom"/>
</dbReference>
<dbReference type="InterPro" id="IPR036097">
    <property type="entry name" value="HisK_dim/P_sf"/>
</dbReference>
<dbReference type="SUPFAM" id="SSF55874">
    <property type="entry name" value="ATPase domain of HSP90 chaperone/DNA topoisomerase II/histidine kinase"/>
    <property type="match status" value="1"/>
</dbReference>
<dbReference type="PANTHER" id="PTHR43065">
    <property type="entry name" value="SENSOR HISTIDINE KINASE"/>
    <property type="match status" value="1"/>
</dbReference>
<keyword evidence="9" id="KW-0418">Kinase</keyword>
<evidence type="ECO:0000256" key="11">
    <source>
        <dbReference type="ARBA" id="ARBA00022989"/>
    </source>
</evidence>
<protein>
    <recommendedName>
        <fullName evidence="3">histidine kinase</fullName>
        <ecNumber evidence="3">2.7.13.3</ecNumber>
    </recommendedName>
</protein>
<dbReference type="CDD" id="cd00082">
    <property type="entry name" value="HisKA"/>
    <property type="match status" value="1"/>
</dbReference>
<dbReference type="InterPro" id="IPR004358">
    <property type="entry name" value="Sig_transdc_His_kin-like_C"/>
</dbReference>
<comment type="subcellular location">
    <subcellularLocation>
        <location evidence="2">Cell membrane</location>
        <topology evidence="2">Multi-pass membrane protein</topology>
    </subcellularLocation>
</comment>
<comment type="catalytic activity">
    <reaction evidence="1">
        <text>ATP + protein L-histidine = ADP + protein N-phospho-L-histidine.</text>
        <dbReference type="EC" id="2.7.13.3"/>
    </reaction>
</comment>
<dbReference type="Gene3D" id="6.10.250.3020">
    <property type="match status" value="1"/>
</dbReference>